<organism evidence="2 3">
    <name type="scientific">Nisaea acidiphila</name>
    <dbReference type="NCBI Taxonomy" id="1862145"/>
    <lineage>
        <taxon>Bacteria</taxon>
        <taxon>Pseudomonadati</taxon>
        <taxon>Pseudomonadota</taxon>
        <taxon>Alphaproteobacteria</taxon>
        <taxon>Rhodospirillales</taxon>
        <taxon>Thalassobaculaceae</taxon>
        <taxon>Nisaea</taxon>
    </lineage>
</organism>
<dbReference type="InterPro" id="IPR044855">
    <property type="entry name" value="CoA-Trfase_III_dom3_sf"/>
</dbReference>
<dbReference type="InterPro" id="IPR050483">
    <property type="entry name" value="CoA-transferase_III_domain"/>
</dbReference>
<dbReference type="PANTHER" id="PTHR48207:SF3">
    <property type="entry name" value="SUCCINATE--HYDROXYMETHYLGLUTARATE COA-TRANSFERASE"/>
    <property type="match status" value="1"/>
</dbReference>
<dbReference type="InterPro" id="IPR023606">
    <property type="entry name" value="CoA-Trfase_III_dom_1_sf"/>
</dbReference>
<gene>
    <name evidence="2" type="ORF">NUH88_21635</name>
</gene>
<proteinExistence type="predicted"/>
<dbReference type="PANTHER" id="PTHR48207">
    <property type="entry name" value="SUCCINATE--HYDROXYMETHYLGLUTARATE COA-TRANSFERASE"/>
    <property type="match status" value="1"/>
</dbReference>
<accession>A0A9J7AU12</accession>
<dbReference type="AlphaFoldDB" id="A0A9J7AU12"/>
<dbReference type="SUPFAM" id="SSF89796">
    <property type="entry name" value="CoA-transferase family III (CaiB/BaiF)"/>
    <property type="match status" value="1"/>
</dbReference>
<evidence type="ECO:0000313" key="3">
    <source>
        <dbReference type="Proteomes" id="UP001060336"/>
    </source>
</evidence>
<dbReference type="Pfam" id="PF02515">
    <property type="entry name" value="CoA_transf_3"/>
    <property type="match status" value="1"/>
</dbReference>
<sequence>MSGTAASAGALKGIKIVDCTRVLGGPYCTQMLGDHGAEIIKIEPPQGDEVRDWGPPFHEGDASYFIGVNRNKKSLGLDLSKEEGKQVLLRLLEDADVLVENYKPGSMEKWGLGYEEVLKENFPKLVHCRISGFGGSGPYGGFPGYDGIIQAMTGWFSVNGSTPGDQTRVGIPMVDMGTGLYAANAIMMALFERHSSGLGQYIDMTLYDCGLSLMHPHVANYSLSGKVPGITGNQHPNIAPYDKFTTKTGDIFIAGGNDRAWQRMATELGKPELGTDPRFKTNADRLANRVALREELEALLSDVDGNDVCDRLLRAGVPVGPIRDTADVMAHEHTKHRDMAVEKDWYKGWGIPIKFSRTPGSVRSVPPKFGVHGREVLEAHGFAPDEIQGLVDGGVLVEERRKGK</sequence>
<keyword evidence="3" id="KW-1185">Reference proteome</keyword>
<dbReference type="Gene3D" id="3.30.1540.10">
    <property type="entry name" value="formyl-coa transferase, domain 3"/>
    <property type="match status" value="1"/>
</dbReference>
<evidence type="ECO:0000313" key="2">
    <source>
        <dbReference type="EMBL" id="UUX49977.1"/>
    </source>
</evidence>
<dbReference type="InterPro" id="IPR003673">
    <property type="entry name" value="CoA-Trfase_fam_III"/>
</dbReference>
<protein>
    <submittedName>
        <fullName evidence="2">CoA transferase</fullName>
    </submittedName>
</protein>
<name>A0A9J7AU12_9PROT</name>
<evidence type="ECO:0000256" key="1">
    <source>
        <dbReference type="ARBA" id="ARBA00022679"/>
    </source>
</evidence>
<dbReference type="KEGG" id="naci:NUH88_21635"/>
<reference evidence="2" key="1">
    <citation type="submission" date="2022-08" db="EMBL/GenBank/DDBJ databases">
        <title>Nisaea acidiphila sp. nov., isolated from a marine algal debris and emended description of the genus Nisaea Urios et al. 2008.</title>
        <authorList>
            <person name="Kwon K."/>
        </authorList>
    </citation>
    <scope>NUCLEOTIDE SEQUENCE</scope>
    <source>
        <strain evidence="2">MEBiC11861</strain>
    </source>
</reference>
<keyword evidence="1 2" id="KW-0808">Transferase</keyword>
<dbReference type="EMBL" id="CP102480">
    <property type="protein sequence ID" value="UUX49977.1"/>
    <property type="molecule type" value="Genomic_DNA"/>
</dbReference>
<dbReference type="RefSeq" id="WP_257768921.1">
    <property type="nucleotide sequence ID" value="NZ_CP102480.1"/>
</dbReference>
<dbReference type="GO" id="GO:0008410">
    <property type="term" value="F:CoA-transferase activity"/>
    <property type="evidence" value="ECO:0007669"/>
    <property type="project" value="TreeGrafter"/>
</dbReference>
<dbReference type="Gene3D" id="3.40.50.10540">
    <property type="entry name" value="Crotonobetainyl-coa:carnitine coa-transferase, domain 1"/>
    <property type="match status" value="1"/>
</dbReference>
<dbReference type="Proteomes" id="UP001060336">
    <property type="component" value="Chromosome"/>
</dbReference>